<evidence type="ECO:0000313" key="2">
    <source>
        <dbReference type="Proteomes" id="UP001341840"/>
    </source>
</evidence>
<sequence length="385" mass="43781">MELKNCYEQHPSLSNAAYIRSLTRHLTIRNTSNPTDTLIMMNDNNFVFNNMSTVFTSNRILRNNNGSRVFGAQEDYMKQIRRRRRRFPTTKPYQEKFLNLAEARKEISIALKLHRATMKEASQQRKLQRQQRSETCNETGCVQDEEFMPMILNSNPLLPSCINDFTTNIIDGFSPNLSSLSDINIFPLVPNSFVFPLHSPIYPSPPSLLPIVPNPCTFPSYSPVSPPPSPAPLPLVIENFNFPLPNHNLEWNLSVPDFNYSDDIIFLDNSISSVNSQLISYSSSFPSSSPLLAMVDQEVPSIAKQDPEVSQLITENVEVVAKTQVGKPNLHAAIDDEVMEEIRLIGEQYQKEWDDTMELITSIWWLNILSNIENDAQEEHNSSSS</sequence>
<dbReference type="PANTHER" id="PTHR37256:SF1">
    <property type="entry name" value="MYB-LIKE PROTEIN A"/>
    <property type="match status" value="1"/>
</dbReference>
<protein>
    <submittedName>
        <fullName evidence="1">Uncharacterized protein</fullName>
    </submittedName>
</protein>
<dbReference type="EMBL" id="JASCZI010091438">
    <property type="protein sequence ID" value="MED6150318.1"/>
    <property type="molecule type" value="Genomic_DNA"/>
</dbReference>
<reference evidence="1 2" key="1">
    <citation type="journal article" date="2023" name="Plants (Basel)">
        <title>Bridging the Gap: Combining Genomics and Transcriptomics Approaches to Understand Stylosanthes scabra, an Orphan Legume from the Brazilian Caatinga.</title>
        <authorList>
            <person name="Ferreira-Neto J.R.C."/>
            <person name="da Silva M.D."/>
            <person name="Binneck E."/>
            <person name="de Melo N.F."/>
            <person name="da Silva R.H."/>
            <person name="de Melo A.L.T.M."/>
            <person name="Pandolfi V."/>
            <person name="Bustamante F.O."/>
            <person name="Brasileiro-Vidal A.C."/>
            <person name="Benko-Iseppon A.M."/>
        </authorList>
    </citation>
    <scope>NUCLEOTIDE SEQUENCE [LARGE SCALE GENOMIC DNA]</scope>
    <source>
        <tissue evidence="1">Leaves</tissue>
    </source>
</reference>
<name>A0ABU6TR15_9FABA</name>
<keyword evidence="2" id="KW-1185">Reference proteome</keyword>
<comment type="caution">
    <text evidence="1">The sequence shown here is derived from an EMBL/GenBank/DDBJ whole genome shotgun (WGS) entry which is preliminary data.</text>
</comment>
<accession>A0ABU6TR15</accession>
<dbReference type="Proteomes" id="UP001341840">
    <property type="component" value="Unassembled WGS sequence"/>
</dbReference>
<organism evidence="1 2">
    <name type="scientific">Stylosanthes scabra</name>
    <dbReference type="NCBI Taxonomy" id="79078"/>
    <lineage>
        <taxon>Eukaryota</taxon>
        <taxon>Viridiplantae</taxon>
        <taxon>Streptophyta</taxon>
        <taxon>Embryophyta</taxon>
        <taxon>Tracheophyta</taxon>
        <taxon>Spermatophyta</taxon>
        <taxon>Magnoliopsida</taxon>
        <taxon>eudicotyledons</taxon>
        <taxon>Gunneridae</taxon>
        <taxon>Pentapetalae</taxon>
        <taxon>rosids</taxon>
        <taxon>fabids</taxon>
        <taxon>Fabales</taxon>
        <taxon>Fabaceae</taxon>
        <taxon>Papilionoideae</taxon>
        <taxon>50 kb inversion clade</taxon>
        <taxon>dalbergioids sensu lato</taxon>
        <taxon>Dalbergieae</taxon>
        <taxon>Pterocarpus clade</taxon>
        <taxon>Stylosanthes</taxon>
    </lineage>
</organism>
<dbReference type="PANTHER" id="PTHR37256">
    <property type="entry name" value="E1A-BINDING PROTEIN P400-LIKE"/>
    <property type="match status" value="1"/>
</dbReference>
<evidence type="ECO:0000313" key="1">
    <source>
        <dbReference type="EMBL" id="MED6150318.1"/>
    </source>
</evidence>
<proteinExistence type="predicted"/>
<gene>
    <name evidence="1" type="ORF">PIB30_071182</name>
</gene>